<feature type="transmembrane region" description="Helical" evidence="6">
    <location>
        <begin position="67"/>
        <end position="89"/>
    </location>
</feature>
<gene>
    <name evidence="8" type="ORF">ACFSUF_19135</name>
</gene>
<comment type="subcellular location">
    <subcellularLocation>
        <location evidence="1">Endomembrane system</location>
        <topology evidence="1">Multi-pass membrane protein</topology>
    </subcellularLocation>
</comment>
<keyword evidence="5 6" id="KW-0472">Membrane</keyword>
<dbReference type="RefSeq" id="WP_377605489.1">
    <property type="nucleotide sequence ID" value="NZ_JBHUME010000012.1"/>
</dbReference>
<comment type="caution">
    <text evidence="8">The sequence shown here is derived from an EMBL/GenBank/DDBJ whole genome shotgun (WGS) entry which is preliminary data.</text>
</comment>
<dbReference type="InterPro" id="IPR037185">
    <property type="entry name" value="EmrE-like"/>
</dbReference>
<evidence type="ECO:0000256" key="5">
    <source>
        <dbReference type="ARBA" id="ARBA00023136"/>
    </source>
</evidence>
<feature type="domain" description="EamA" evidence="7">
    <location>
        <begin position="6"/>
        <end position="139"/>
    </location>
</feature>
<evidence type="ECO:0000256" key="2">
    <source>
        <dbReference type="ARBA" id="ARBA00007362"/>
    </source>
</evidence>
<feature type="transmembrane region" description="Helical" evidence="6">
    <location>
        <begin position="34"/>
        <end position="55"/>
    </location>
</feature>
<dbReference type="PANTHER" id="PTHR32322:SF2">
    <property type="entry name" value="EAMA DOMAIN-CONTAINING PROTEIN"/>
    <property type="match status" value="1"/>
</dbReference>
<feature type="transmembrane region" description="Helical" evidence="6">
    <location>
        <begin position="183"/>
        <end position="203"/>
    </location>
</feature>
<evidence type="ECO:0000313" key="9">
    <source>
        <dbReference type="Proteomes" id="UP001597541"/>
    </source>
</evidence>
<evidence type="ECO:0000256" key="4">
    <source>
        <dbReference type="ARBA" id="ARBA00022989"/>
    </source>
</evidence>
<name>A0ABW5PGH6_9BACL</name>
<feature type="transmembrane region" description="Helical" evidence="6">
    <location>
        <begin position="273"/>
        <end position="294"/>
    </location>
</feature>
<dbReference type="EMBL" id="JBHUME010000012">
    <property type="protein sequence ID" value="MFD2614531.1"/>
    <property type="molecule type" value="Genomic_DNA"/>
</dbReference>
<dbReference type="Gene3D" id="1.10.3730.20">
    <property type="match status" value="1"/>
</dbReference>
<feature type="transmembrane region" description="Helical" evidence="6">
    <location>
        <begin position="215"/>
        <end position="236"/>
    </location>
</feature>
<dbReference type="Proteomes" id="UP001597541">
    <property type="component" value="Unassembled WGS sequence"/>
</dbReference>
<evidence type="ECO:0000256" key="1">
    <source>
        <dbReference type="ARBA" id="ARBA00004127"/>
    </source>
</evidence>
<feature type="transmembrane region" description="Helical" evidence="6">
    <location>
        <begin position="128"/>
        <end position="146"/>
    </location>
</feature>
<evidence type="ECO:0000259" key="7">
    <source>
        <dbReference type="Pfam" id="PF00892"/>
    </source>
</evidence>
<reference evidence="9" key="1">
    <citation type="journal article" date="2019" name="Int. J. Syst. Evol. Microbiol.">
        <title>The Global Catalogue of Microorganisms (GCM) 10K type strain sequencing project: providing services to taxonomists for standard genome sequencing and annotation.</title>
        <authorList>
            <consortium name="The Broad Institute Genomics Platform"/>
            <consortium name="The Broad Institute Genome Sequencing Center for Infectious Disease"/>
            <person name="Wu L."/>
            <person name="Ma J."/>
        </authorList>
    </citation>
    <scope>NUCLEOTIDE SEQUENCE [LARGE SCALE GENOMIC DNA]</scope>
    <source>
        <strain evidence="9">KCTC 3950</strain>
    </source>
</reference>
<accession>A0ABW5PGH6</accession>
<keyword evidence="9" id="KW-1185">Reference proteome</keyword>
<comment type="similarity">
    <text evidence="2">Belongs to the EamA transporter family.</text>
</comment>
<proteinExistence type="inferred from homology"/>
<dbReference type="SUPFAM" id="SSF103481">
    <property type="entry name" value="Multidrug resistance efflux transporter EmrE"/>
    <property type="match status" value="2"/>
</dbReference>
<evidence type="ECO:0000313" key="8">
    <source>
        <dbReference type="EMBL" id="MFD2614531.1"/>
    </source>
</evidence>
<dbReference type="InterPro" id="IPR000620">
    <property type="entry name" value="EamA_dom"/>
</dbReference>
<dbReference type="Pfam" id="PF00892">
    <property type="entry name" value="EamA"/>
    <property type="match status" value="2"/>
</dbReference>
<dbReference type="PANTHER" id="PTHR32322">
    <property type="entry name" value="INNER MEMBRANE TRANSPORTER"/>
    <property type="match status" value="1"/>
</dbReference>
<organism evidence="8 9">
    <name type="scientific">Paenibacillus gansuensis</name>
    <dbReference type="NCBI Taxonomy" id="306542"/>
    <lineage>
        <taxon>Bacteria</taxon>
        <taxon>Bacillati</taxon>
        <taxon>Bacillota</taxon>
        <taxon>Bacilli</taxon>
        <taxon>Bacillales</taxon>
        <taxon>Paenibacillaceae</taxon>
        <taxon>Paenibacillus</taxon>
    </lineage>
</organism>
<dbReference type="InterPro" id="IPR050638">
    <property type="entry name" value="AA-Vitamin_Transporters"/>
</dbReference>
<keyword evidence="3 6" id="KW-0812">Transmembrane</keyword>
<evidence type="ECO:0000256" key="6">
    <source>
        <dbReference type="SAM" id="Phobius"/>
    </source>
</evidence>
<feature type="transmembrane region" description="Helical" evidence="6">
    <location>
        <begin position="152"/>
        <end position="171"/>
    </location>
</feature>
<evidence type="ECO:0000256" key="3">
    <source>
        <dbReference type="ARBA" id="ARBA00022692"/>
    </source>
</evidence>
<sequence length="299" mass="31917">MNRIKIHLMLLGFSVFTGASFNLAKYTVSCFSPFTAAACRFGLAAGVLLLILVITKRMDFSEIKRNAVWYLVLGVVGIFGFSAFFFVGLQYTSSVNGALIMGLNPILTMLLARVLLKERITASRTAGVVLAFLGVTLVISQGSLQVLDSLTFSRGDVLILCGNVCWTVYGVGGRRYIRTGSPLSTTAYTMIVGALCLLAASLFTTNPVPLPDIPLSAWGAIAFMALFTSVLGYLWWNKGIREIGAGRTSLFFNLVPVVTMAISALSGVPVSGYQITGAVLVIFGVLTASGVVRVQSLVK</sequence>
<keyword evidence="4 6" id="KW-1133">Transmembrane helix</keyword>
<feature type="transmembrane region" description="Helical" evidence="6">
    <location>
        <begin position="95"/>
        <end position="116"/>
    </location>
</feature>
<protein>
    <submittedName>
        <fullName evidence="8">DMT family transporter</fullName>
    </submittedName>
</protein>
<feature type="domain" description="EamA" evidence="7">
    <location>
        <begin position="154"/>
        <end position="287"/>
    </location>
</feature>
<feature type="transmembrane region" description="Helical" evidence="6">
    <location>
        <begin position="248"/>
        <end position="267"/>
    </location>
</feature>